<feature type="compositionally biased region" description="Polar residues" evidence="1">
    <location>
        <begin position="31"/>
        <end position="41"/>
    </location>
</feature>
<feature type="region of interest" description="Disordered" evidence="1">
    <location>
        <begin position="1"/>
        <end position="57"/>
    </location>
</feature>
<sequence>MLTASDCVSPIPEQTEKLTARHPRVPRSSAREQGQSLSQRQRLGFSGKGDPRCNTAFLNDGGGSSGLVLGSGGRGFQASPLRRLHLARLYIHVHS</sequence>
<evidence type="ECO:0000313" key="2">
    <source>
        <dbReference type="EMBL" id="KAJ1156819.1"/>
    </source>
</evidence>
<protein>
    <submittedName>
        <fullName evidence="2">Uncharacterized protein</fullName>
    </submittedName>
</protein>
<comment type="caution">
    <text evidence="2">The sequence shown here is derived from an EMBL/GenBank/DDBJ whole genome shotgun (WGS) entry which is preliminary data.</text>
</comment>
<reference evidence="2" key="1">
    <citation type="journal article" date="2022" name="bioRxiv">
        <title>Sequencing and chromosome-scale assembly of the giantPleurodeles waltlgenome.</title>
        <authorList>
            <person name="Brown T."/>
            <person name="Elewa A."/>
            <person name="Iarovenko S."/>
            <person name="Subramanian E."/>
            <person name="Araus A.J."/>
            <person name="Petzold A."/>
            <person name="Susuki M."/>
            <person name="Suzuki K.-i.T."/>
            <person name="Hayashi T."/>
            <person name="Toyoda A."/>
            <person name="Oliveira C."/>
            <person name="Osipova E."/>
            <person name="Leigh N.D."/>
            <person name="Simon A."/>
            <person name="Yun M.H."/>
        </authorList>
    </citation>
    <scope>NUCLEOTIDE SEQUENCE</scope>
    <source>
        <strain evidence="2">20211129_DDA</strain>
        <tissue evidence="2">Liver</tissue>
    </source>
</reference>
<proteinExistence type="predicted"/>
<name>A0AAV7RWV5_PLEWA</name>
<dbReference type="EMBL" id="JANPWB010000009">
    <property type="protein sequence ID" value="KAJ1156819.1"/>
    <property type="molecule type" value="Genomic_DNA"/>
</dbReference>
<dbReference type="AlphaFoldDB" id="A0AAV7RWV5"/>
<gene>
    <name evidence="2" type="ORF">NDU88_009536</name>
</gene>
<dbReference type="Proteomes" id="UP001066276">
    <property type="component" value="Chromosome 5"/>
</dbReference>
<evidence type="ECO:0000256" key="1">
    <source>
        <dbReference type="SAM" id="MobiDB-lite"/>
    </source>
</evidence>
<organism evidence="2 3">
    <name type="scientific">Pleurodeles waltl</name>
    <name type="common">Iberian ribbed newt</name>
    <dbReference type="NCBI Taxonomy" id="8319"/>
    <lineage>
        <taxon>Eukaryota</taxon>
        <taxon>Metazoa</taxon>
        <taxon>Chordata</taxon>
        <taxon>Craniata</taxon>
        <taxon>Vertebrata</taxon>
        <taxon>Euteleostomi</taxon>
        <taxon>Amphibia</taxon>
        <taxon>Batrachia</taxon>
        <taxon>Caudata</taxon>
        <taxon>Salamandroidea</taxon>
        <taxon>Salamandridae</taxon>
        <taxon>Pleurodelinae</taxon>
        <taxon>Pleurodeles</taxon>
    </lineage>
</organism>
<accession>A0AAV7RWV5</accession>
<keyword evidence="3" id="KW-1185">Reference proteome</keyword>
<evidence type="ECO:0000313" key="3">
    <source>
        <dbReference type="Proteomes" id="UP001066276"/>
    </source>
</evidence>